<dbReference type="AlphaFoldDB" id="I1QHY4"/>
<organism evidence="2 3">
    <name type="scientific">Oryza glaberrima</name>
    <name type="common">African rice</name>
    <dbReference type="NCBI Taxonomy" id="4538"/>
    <lineage>
        <taxon>Eukaryota</taxon>
        <taxon>Viridiplantae</taxon>
        <taxon>Streptophyta</taxon>
        <taxon>Embryophyta</taxon>
        <taxon>Tracheophyta</taxon>
        <taxon>Spermatophyta</taxon>
        <taxon>Magnoliopsida</taxon>
        <taxon>Liliopsida</taxon>
        <taxon>Poales</taxon>
        <taxon>Poaceae</taxon>
        <taxon>BOP clade</taxon>
        <taxon>Oryzoideae</taxon>
        <taxon>Oryzeae</taxon>
        <taxon>Oryzinae</taxon>
        <taxon>Oryza</taxon>
    </lineage>
</organism>
<dbReference type="InterPro" id="IPR012337">
    <property type="entry name" value="RNaseH-like_sf"/>
</dbReference>
<dbReference type="Gene3D" id="3.30.420.10">
    <property type="entry name" value="Ribonuclease H-like superfamily/Ribonuclease H"/>
    <property type="match status" value="1"/>
</dbReference>
<dbReference type="OMA" id="TECINQE"/>
<evidence type="ECO:0000313" key="3">
    <source>
        <dbReference type="Proteomes" id="UP000007306"/>
    </source>
</evidence>
<dbReference type="Proteomes" id="UP000007306">
    <property type="component" value="Chromosome 8"/>
</dbReference>
<reference evidence="2 3" key="2">
    <citation type="submission" date="2018-04" db="EMBL/GenBank/DDBJ databases">
        <title>OglaRS2 (Oryza glaberrima Reference Sequence Version 2).</title>
        <authorList>
            <person name="Zhang J."/>
            <person name="Kudrna D."/>
            <person name="Lee S."/>
            <person name="Talag J."/>
            <person name="Rajasekar S."/>
            <person name="Wing R.A."/>
        </authorList>
    </citation>
    <scope>NUCLEOTIDE SEQUENCE [LARGE SCALE GENOMIC DNA]</scope>
    <source>
        <strain evidence="2 3">cv. IRGC 96717</strain>
    </source>
</reference>
<protein>
    <recommendedName>
        <fullName evidence="1">Integrase catalytic domain-containing protein</fullName>
    </recommendedName>
</protein>
<dbReference type="GO" id="GO:0003676">
    <property type="term" value="F:nucleic acid binding"/>
    <property type="evidence" value="ECO:0007669"/>
    <property type="project" value="InterPro"/>
</dbReference>
<dbReference type="GO" id="GO:0015074">
    <property type="term" value="P:DNA integration"/>
    <property type="evidence" value="ECO:0007669"/>
    <property type="project" value="InterPro"/>
</dbReference>
<feature type="domain" description="Integrase catalytic" evidence="1">
    <location>
        <begin position="1"/>
        <end position="66"/>
    </location>
</feature>
<dbReference type="EnsemblPlants" id="ORGLA08G0103500.1">
    <property type="protein sequence ID" value="ORGLA08G0103500.1"/>
    <property type="gene ID" value="ORGLA08G0103500"/>
</dbReference>
<dbReference type="eggNOG" id="KOG0017">
    <property type="taxonomic scope" value="Eukaryota"/>
</dbReference>
<dbReference type="InterPro" id="IPR001584">
    <property type="entry name" value="Integrase_cat-core"/>
</dbReference>
<evidence type="ECO:0000259" key="1">
    <source>
        <dbReference type="PROSITE" id="PS50994"/>
    </source>
</evidence>
<dbReference type="InterPro" id="IPR052160">
    <property type="entry name" value="Gypsy_RT_Integrase-like"/>
</dbReference>
<dbReference type="Gramene" id="ORGLA08G0103500.1">
    <property type="protein sequence ID" value="ORGLA08G0103500.1"/>
    <property type="gene ID" value="ORGLA08G0103500"/>
</dbReference>
<dbReference type="SUPFAM" id="SSF53098">
    <property type="entry name" value="Ribonuclease H-like"/>
    <property type="match status" value="1"/>
</dbReference>
<proteinExistence type="predicted"/>
<dbReference type="STRING" id="4538.I1QHY4"/>
<accession>I1QHY4</accession>
<sequence>MSSSYHPQTDGQTERLNQCLETYLRCAVHSCPTKWSQWLSQAQYWYNTSFHSALGKTPYEVLFARKADHFGVTDLGQSTVPDVHSWL</sequence>
<dbReference type="PROSITE" id="PS50994">
    <property type="entry name" value="INTEGRASE"/>
    <property type="match status" value="1"/>
</dbReference>
<dbReference type="PANTHER" id="PTHR47266">
    <property type="entry name" value="ENDONUCLEASE-RELATED"/>
    <property type="match status" value="1"/>
</dbReference>
<dbReference type="InterPro" id="IPR036397">
    <property type="entry name" value="RNaseH_sf"/>
</dbReference>
<evidence type="ECO:0000313" key="2">
    <source>
        <dbReference type="EnsemblPlants" id="ORGLA08G0103500.1"/>
    </source>
</evidence>
<reference evidence="2" key="1">
    <citation type="submission" date="2015-06" db="UniProtKB">
        <authorList>
            <consortium name="EnsemblPlants"/>
        </authorList>
    </citation>
    <scope>IDENTIFICATION</scope>
</reference>
<dbReference type="HOGENOM" id="CLU_186505_0_0_1"/>
<keyword evidence="3" id="KW-1185">Reference proteome</keyword>
<name>I1QHY4_ORYGL</name>